<gene>
    <name evidence="2" type="ORF">M9458_016184</name>
</gene>
<evidence type="ECO:0000313" key="3">
    <source>
        <dbReference type="Proteomes" id="UP001529510"/>
    </source>
</evidence>
<evidence type="ECO:0000256" key="1">
    <source>
        <dbReference type="SAM" id="MobiDB-lite"/>
    </source>
</evidence>
<dbReference type="Proteomes" id="UP001529510">
    <property type="component" value="Unassembled WGS sequence"/>
</dbReference>
<feature type="non-terminal residue" evidence="2">
    <location>
        <position position="1"/>
    </location>
</feature>
<organism evidence="2 3">
    <name type="scientific">Cirrhinus mrigala</name>
    <name type="common">Mrigala</name>
    <dbReference type="NCBI Taxonomy" id="683832"/>
    <lineage>
        <taxon>Eukaryota</taxon>
        <taxon>Metazoa</taxon>
        <taxon>Chordata</taxon>
        <taxon>Craniata</taxon>
        <taxon>Vertebrata</taxon>
        <taxon>Euteleostomi</taxon>
        <taxon>Actinopterygii</taxon>
        <taxon>Neopterygii</taxon>
        <taxon>Teleostei</taxon>
        <taxon>Ostariophysi</taxon>
        <taxon>Cypriniformes</taxon>
        <taxon>Cyprinidae</taxon>
        <taxon>Labeoninae</taxon>
        <taxon>Labeonini</taxon>
        <taxon>Cirrhinus</taxon>
    </lineage>
</organism>
<dbReference type="EMBL" id="JAMKFB020000007">
    <property type="protein sequence ID" value="KAL0189085.1"/>
    <property type="molecule type" value="Genomic_DNA"/>
</dbReference>
<feature type="compositionally biased region" description="Polar residues" evidence="1">
    <location>
        <begin position="41"/>
        <end position="52"/>
    </location>
</feature>
<feature type="region of interest" description="Disordered" evidence="1">
    <location>
        <begin position="1"/>
        <end position="22"/>
    </location>
</feature>
<keyword evidence="3" id="KW-1185">Reference proteome</keyword>
<accession>A0ABD0QTL0</accession>
<protein>
    <submittedName>
        <fullName evidence="2">Uncharacterized protein</fullName>
    </submittedName>
</protein>
<proteinExistence type="predicted"/>
<reference evidence="2 3" key="1">
    <citation type="submission" date="2024-05" db="EMBL/GenBank/DDBJ databases">
        <title>Genome sequencing and assembly of Indian major carp, Cirrhinus mrigala (Hamilton, 1822).</title>
        <authorList>
            <person name="Mohindra V."/>
            <person name="Chowdhury L.M."/>
            <person name="Lal K."/>
            <person name="Jena J.K."/>
        </authorList>
    </citation>
    <scope>NUCLEOTIDE SEQUENCE [LARGE SCALE GENOMIC DNA]</scope>
    <source>
        <strain evidence="2">CM1030</strain>
        <tissue evidence="2">Blood</tissue>
    </source>
</reference>
<evidence type="ECO:0000313" key="2">
    <source>
        <dbReference type="EMBL" id="KAL0189085.1"/>
    </source>
</evidence>
<comment type="caution">
    <text evidence="2">The sequence shown here is derived from an EMBL/GenBank/DDBJ whole genome shotgun (WGS) entry which is preliminary data.</text>
</comment>
<feature type="region of interest" description="Disordered" evidence="1">
    <location>
        <begin position="41"/>
        <end position="74"/>
    </location>
</feature>
<feature type="compositionally biased region" description="Acidic residues" evidence="1">
    <location>
        <begin position="1"/>
        <end position="11"/>
    </location>
</feature>
<dbReference type="AlphaFoldDB" id="A0ABD0QTL0"/>
<feature type="compositionally biased region" description="Polar residues" evidence="1">
    <location>
        <begin position="12"/>
        <end position="22"/>
    </location>
</feature>
<sequence>IQVISDEDTESEAVTSWSQSDAVATDQSELLINVSTKRTAIKQQSPDFTSQPEAGDDFPKPAENSKTVLIEELD</sequence>
<name>A0ABD0QTL0_CIRMR</name>